<dbReference type="InterPro" id="IPR040976">
    <property type="entry name" value="Pkinase_fungal"/>
</dbReference>
<name>A0A067S4V6_GALM3</name>
<dbReference type="OrthoDB" id="5584477at2759"/>
<dbReference type="HOGENOM" id="CLU_020482_0_0_1"/>
<sequence length="680" mass="76553">MDPALKEELEMSELFDVSGLVEHLFPDNSLPIPCSDLSDAVMEAFYNADEKRWEGCPDLSLYSSTGEEEEALASFLNTFAQNLANICVSENGAPQHPPRKWRSGQSNVPLPGGLDIKRKPDLILTDKEAIANWIKTMIQLELKSGFANPDVSAAFNQLVNGAYIVFSSQAGRRFHIGVSICRYDVRVYVFDRAGVVGSVPIDMHTEPATFVRLMAGLMFADVSSLGYDPTIVPGPNGHQVITVDNKEYEIMEVIFLADSIRGRGTTCWRVRRDGVEYVIKDLWADSSRGHTEAEILKRAQGIGGVSQIVAEEIVQVNGESDTTARVRGIINRTNYYRARWLEDLEVRMHRRIVMTPFAVGLTHFATKKELISVLIDAIKAHGHLVEKQILHRDISLNNIMIYQPAPSEHQKGSNVDGCNDNAGDGGIFPKKDETPRRKGLIIDLDYAIFMEEEDRDVATGHRTGTLPFMAIETLLGKEHLPRHDLESFFYVLLWICWNYAGPNNVERQNFNIMRDQAKAWVCGDDNDFRGIGIAKSGHMTSSASTFQLNTLDLFAPYFEDLKDCVVKLREKIFMGSSSEVRHQDIIDILEETRKTLPDTENWSWENDKEGYGPTAGKKRKFENNMPTIGEDPEENEEASRRRTTRKRAKTLAGTKRPTTRSQTKRNEGKECASRILKTTT</sequence>
<feature type="domain" description="Protein kinase" evidence="2">
    <location>
        <begin position="253"/>
        <end position="585"/>
    </location>
</feature>
<dbReference type="SUPFAM" id="SSF56112">
    <property type="entry name" value="Protein kinase-like (PK-like)"/>
    <property type="match status" value="1"/>
</dbReference>
<dbReference type="InterPro" id="IPR008266">
    <property type="entry name" value="Tyr_kinase_AS"/>
</dbReference>
<dbReference type="PANTHER" id="PTHR38248:SF2">
    <property type="entry name" value="FUNK1 11"/>
    <property type="match status" value="1"/>
</dbReference>
<evidence type="ECO:0000313" key="3">
    <source>
        <dbReference type="EMBL" id="KDR65846.1"/>
    </source>
</evidence>
<dbReference type="AlphaFoldDB" id="A0A067S4V6"/>
<proteinExistence type="predicted"/>
<dbReference type="Proteomes" id="UP000027222">
    <property type="component" value="Unassembled WGS sequence"/>
</dbReference>
<gene>
    <name evidence="3" type="ORF">GALMADRAFT_162343</name>
</gene>
<dbReference type="Pfam" id="PF17667">
    <property type="entry name" value="Pkinase_fungal"/>
    <property type="match status" value="1"/>
</dbReference>
<protein>
    <recommendedName>
        <fullName evidence="2">Protein kinase domain-containing protein</fullName>
    </recommendedName>
</protein>
<dbReference type="STRING" id="685588.A0A067S4V6"/>
<evidence type="ECO:0000259" key="2">
    <source>
        <dbReference type="PROSITE" id="PS50011"/>
    </source>
</evidence>
<dbReference type="GO" id="GO:0005524">
    <property type="term" value="F:ATP binding"/>
    <property type="evidence" value="ECO:0007669"/>
    <property type="project" value="InterPro"/>
</dbReference>
<accession>A0A067S4V6</accession>
<evidence type="ECO:0000256" key="1">
    <source>
        <dbReference type="SAM" id="MobiDB-lite"/>
    </source>
</evidence>
<dbReference type="PROSITE" id="PS00109">
    <property type="entry name" value="PROTEIN_KINASE_TYR"/>
    <property type="match status" value="1"/>
</dbReference>
<keyword evidence="4" id="KW-1185">Reference proteome</keyword>
<feature type="region of interest" description="Disordered" evidence="1">
    <location>
        <begin position="600"/>
        <end position="680"/>
    </location>
</feature>
<dbReference type="GO" id="GO:0004672">
    <property type="term" value="F:protein kinase activity"/>
    <property type="evidence" value="ECO:0007669"/>
    <property type="project" value="InterPro"/>
</dbReference>
<organism evidence="3 4">
    <name type="scientific">Galerina marginata (strain CBS 339.88)</name>
    <dbReference type="NCBI Taxonomy" id="685588"/>
    <lineage>
        <taxon>Eukaryota</taxon>
        <taxon>Fungi</taxon>
        <taxon>Dikarya</taxon>
        <taxon>Basidiomycota</taxon>
        <taxon>Agaricomycotina</taxon>
        <taxon>Agaricomycetes</taxon>
        <taxon>Agaricomycetidae</taxon>
        <taxon>Agaricales</taxon>
        <taxon>Agaricineae</taxon>
        <taxon>Strophariaceae</taxon>
        <taxon>Galerina</taxon>
    </lineage>
</organism>
<dbReference type="Gene3D" id="1.10.510.10">
    <property type="entry name" value="Transferase(Phosphotransferase) domain 1"/>
    <property type="match status" value="1"/>
</dbReference>
<dbReference type="InterPro" id="IPR011009">
    <property type="entry name" value="Kinase-like_dom_sf"/>
</dbReference>
<dbReference type="PANTHER" id="PTHR38248">
    <property type="entry name" value="FUNK1 6"/>
    <property type="match status" value="1"/>
</dbReference>
<evidence type="ECO:0000313" key="4">
    <source>
        <dbReference type="Proteomes" id="UP000027222"/>
    </source>
</evidence>
<dbReference type="EMBL" id="KL142431">
    <property type="protein sequence ID" value="KDR65846.1"/>
    <property type="molecule type" value="Genomic_DNA"/>
</dbReference>
<reference evidence="4" key="1">
    <citation type="journal article" date="2014" name="Proc. Natl. Acad. Sci. U.S.A.">
        <title>Extensive sampling of basidiomycete genomes demonstrates inadequacy of the white-rot/brown-rot paradigm for wood decay fungi.</title>
        <authorList>
            <person name="Riley R."/>
            <person name="Salamov A.A."/>
            <person name="Brown D.W."/>
            <person name="Nagy L.G."/>
            <person name="Floudas D."/>
            <person name="Held B.W."/>
            <person name="Levasseur A."/>
            <person name="Lombard V."/>
            <person name="Morin E."/>
            <person name="Otillar R."/>
            <person name="Lindquist E.A."/>
            <person name="Sun H."/>
            <person name="LaButti K.M."/>
            <person name="Schmutz J."/>
            <person name="Jabbour D."/>
            <person name="Luo H."/>
            <person name="Baker S.E."/>
            <person name="Pisabarro A.G."/>
            <person name="Walton J.D."/>
            <person name="Blanchette R.A."/>
            <person name="Henrissat B."/>
            <person name="Martin F."/>
            <person name="Cullen D."/>
            <person name="Hibbett D.S."/>
            <person name="Grigoriev I.V."/>
        </authorList>
    </citation>
    <scope>NUCLEOTIDE SEQUENCE [LARGE SCALE GENOMIC DNA]</scope>
    <source>
        <strain evidence="4">CBS 339.88</strain>
    </source>
</reference>
<dbReference type="PROSITE" id="PS50011">
    <property type="entry name" value="PROTEIN_KINASE_DOM"/>
    <property type="match status" value="1"/>
</dbReference>
<dbReference type="InterPro" id="IPR000719">
    <property type="entry name" value="Prot_kinase_dom"/>
</dbReference>